<dbReference type="GO" id="GO:0033539">
    <property type="term" value="P:fatty acid beta-oxidation using acyl-CoA dehydrogenase"/>
    <property type="evidence" value="ECO:0007669"/>
    <property type="project" value="TreeGrafter"/>
</dbReference>
<dbReference type="InterPro" id="IPR006091">
    <property type="entry name" value="Acyl-CoA_Oxase/DH_mid-dom"/>
</dbReference>
<dbReference type="InterPro" id="IPR037069">
    <property type="entry name" value="AcylCoA_DH/ox_N_sf"/>
</dbReference>
<dbReference type="SUPFAM" id="SSF47203">
    <property type="entry name" value="Acyl-CoA dehydrogenase C-terminal domain-like"/>
    <property type="match status" value="1"/>
</dbReference>
<dbReference type="SUPFAM" id="SSF56645">
    <property type="entry name" value="Acyl-CoA dehydrogenase NM domain-like"/>
    <property type="match status" value="1"/>
</dbReference>
<dbReference type="Gene3D" id="1.20.140.10">
    <property type="entry name" value="Butyryl-CoA Dehydrogenase, subunit A, domain 3"/>
    <property type="match status" value="1"/>
</dbReference>
<name>A0A139A6L4_GONPJ</name>
<comment type="cofactor">
    <cofactor evidence="1">
        <name>FAD</name>
        <dbReference type="ChEBI" id="CHEBI:57692"/>
    </cofactor>
</comment>
<dbReference type="Pfam" id="PF00441">
    <property type="entry name" value="Acyl-CoA_dh_1"/>
    <property type="match status" value="1"/>
</dbReference>
<evidence type="ECO:0000259" key="6">
    <source>
        <dbReference type="PROSITE" id="PS50255"/>
    </source>
</evidence>
<dbReference type="PANTHER" id="PTHR48083">
    <property type="entry name" value="MEDIUM-CHAIN SPECIFIC ACYL-COA DEHYDROGENASE, MITOCHONDRIAL-RELATED"/>
    <property type="match status" value="1"/>
</dbReference>
<evidence type="ECO:0000256" key="2">
    <source>
        <dbReference type="ARBA" id="ARBA00009347"/>
    </source>
</evidence>
<dbReference type="EMBL" id="KQ965789">
    <property type="protein sequence ID" value="KXS12299.1"/>
    <property type="molecule type" value="Genomic_DNA"/>
</dbReference>
<dbReference type="Gene3D" id="1.10.540.10">
    <property type="entry name" value="Acyl-CoA dehydrogenase/oxidase, N-terminal domain"/>
    <property type="match status" value="1"/>
</dbReference>
<dbReference type="InterPro" id="IPR046373">
    <property type="entry name" value="Acyl-CoA_Oxase/DH_mid-dom_sf"/>
</dbReference>
<dbReference type="GO" id="GO:0050660">
    <property type="term" value="F:flavin adenine dinucleotide binding"/>
    <property type="evidence" value="ECO:0007669"/>
    <property type="project" value="InterPro"/>
</dbReference>
<keyword evidence="3" id="KW-0285">Flavoprotein</keyword>
<dbReference type="GO" id="GO:0003995">
    <property type="term" value="F:acyl-CoA dehydrogenase activity"/>
    <property type="evidence" value="ECO:0007669"/>
    <property type="project" value="TreeGrafter"/>
</dbReference>
<dbReference type="Gene3D" id="2.40.110.10">
    <property type="entry name" value="Butyryl-CoA Dehydrogenase, subunit A, domain 2"/>
    <property type="match status" value="1"/>
</dbReference>
<dbReference type="STRING" id="1344416.A0A139A6L4"/>
<keyword evidence="5" id="KW-0560">Oxidoreductase</keyword>
<dbReference type="SMART" id="SM01117">
    <property type="entry name" value="Cyt-b5"/>
    <property type="match status" value="1"/>
</dbReference>
<evidence type="ECO:0000313" key="7">
    <source>
        <dbReference type="EMBL" id="KXS12299.1"/>
    </source>
</evidence>
<dbReference type="InterPro" id="IPR050741">
    <property type="entry name" value="Acyl-CoA_dehydrogenase"/>
</dbReference>
<dbReference type="InterPro" id="IPR036400">
    <property type="entry name" value="Cyt_B5-like_heme/steroid_sf"/>
</dbReference>
<dbReference type="PROSITE" id="PS50255">
    <property type="entry name" value="CYTOCHROME_B5_2"/>
    <property type="match status" value="1"/>
</dbReference>
<evidence type="ECO:0000256" key="1">
    <source>
        <dbReference type="ARBA" id="ARBA00001974"/>
    </source>
</evidence>
<gene>
    <name evidence="7" type="ORF">M427DRAFT_137363</name>
</gene>
<dbReference type="InterPro" id="IPR036250">
    <property type="entry name" value="AcylCo_DH-like_C"/>
</dbReference>
<dbReference type="InterPro" id="IPR001199">
    <property type="entry name" value="Cyt_B5-like_heme/steroid-bd"/>
</dbReference>
<evidence type="ECO:0000256" key="4">
    <source>
        <dbReference type="ARBA" id="ARBA00022827"/>
    </source>
</evidence>
<dbReference type="Pfam" id="PF00173">
    <property type="entry name" value="Cyt-b5"/>
    <property type="match status" value="1"/>
</dbReference>
<feature type="domain" description="Cytochrome b5 heme-binding" evidence="6">
    <location>
        <begin position="1"/>
        <end position="78"/>
    </location>
</feature>
<dbReference type="Pfam" id="PF02770">
    <property type="entry name" value="Acyl-CoA_dh_M"/>
    <property type="match status" value="1"/>
</dbReference>
<dbReference type="Proteomes" id="UP000070544">
    <property type="component" value="Unassembled WGS sequence"/>
</dbReference>
<comment type="similarity">
    <text evidence="2">Belongs to the acyl-CoA dehydrogenase family.</text>
</comment>
<dbReference type="PANTHER" id="PTHR48083:SF28">
    <property type="entry name" value="ACYL-COA DEHYDROGENASE FAMILY PROTEIN (AFU_ORTHOLOGUE AFUA_6G10880)-RELATED"/>
    <property type="match status" value="1"/>
</dbReference>
<proteinExistence type="inferred from homology"/>
<organism evidence="7 8">
    <name type="scientific">Gonapodya prolifera (strain JEL478)</name>
    <name type="common">Monoblepharis prolifera</name>
    <dbReference type="NCBI Taxonomy" id="1344416"/>
    <lineage>
        <taxon>Eukaryota</taxon>
        <taxon>Fungi</taxon>
        <taxon>Fungi incertae sedis</taxon>
        <taxon>Chytridiomycota</taxon>
        <taxon>Chytridiomycota incertae sedis</taxon>
        <taxon>Monoblepharidomycetes</taxon>
        <taxon>Monoblepharidales</taxon>
        <taxon>Gonapodyaceae</taxon>
        <taxon>Gonapodya</taxon>
    </lineage>
</organism>
<sequence>MQVFTKSEVAAHNAEGDAWIIVHRKVYDVSKFADAHPGGKRILLKVAGTDATALFDKFHQDPKILRSYGAKLLVGTLASALGLVSAPETPQPIIFEPSKVTKLHRGVDKAGNKLDFMGTMVPIADPMWMQDYYSPYYNASHFRLARALRAFADEVEPEAATWDEVEGSPASHYTRVGQLGILAFEFAPAIYKWLPKDFPRVAGLKDEEIDIFHKLVMKYELSIRGVIPSGMGVIMIAMSPILHHARPEVARRVIYDICSGNAQCCLAVTEPSGGSDTQNLETTAELSDDGKYFIVNGMKKWITNGVRAEYFTTAVRTGGKGGAGISMLLIERKFGGVTTTPMKLQGSWTSGVAFVLFENVRVPVENLLGEVNKGFRTMMHKFNYERLGMIAGCVTAARICYTEGCAHKRKTFGKFLIEHPVLRHKFANMARNIESSQAWLEQLAYQFKMFEDEDKLNERIGGLIAIAKSQATLTFEHAAREASQIFGGLSYTRGGQGGKVEALYRFVRLNSIGGGSEDLLFDFGVRDMLKKAYLMGAMGGRGPSL</sequence>
<dbReference type="GO" id="GO:0005737">
    <property type="term" value="C:cytoplasm"/>
    <property type="evidence" value="ECO:0007669"/>
    <property type="project" value="TreeGrafter"/>
</dbReference>
<keyword evidence="8" id="KW-1185">Reference proteome</keyword>
<dbReference type="OrthoDB" id="10254877at2759"/>
<reference evidence="7 8" key="1">
    <citation type="journal article" date="2015" name="Genome Biol. Evol.">
        <title>Phylogenomic analyses indicate that early fungi evolved digesting cell walls of algal ancestors of land plants.</title>
        <authorList>
            <person name="Chang Y."/>
            <person name="Wang S."/>
            <person name="Sekimoto S."/>
            <person name="Aerts A.L."/>
            <person name="Choi C."/>
            <person name="Clum A."/>
            <person name="LaButti K.M."/>
            <person name="Lindquist E.A."/>
            <person name="Yee Ngan C."/>
            <person name="Ohm R.A."/>
            <person name="Salamov A.A."/>
            <person name="Grigoriev I.V."/>
            <person name="Spatafora J.W."/>
            <person name="Berbee M.L."/>
        </authorList>
    </citation>
    <scope>NUCLEOTIDE SEQUENCE [LARGE SCALE GENOMIC DNA]</scope>
    <source>
        <strain evidence="7 8">JEL478</strain>
    </source>
</reference>
<dbReference type="AlphaFoldDB" id="A0A139A6L4"/>
<dbReference type="InterPro" id="IPR009075">
    <property type="entry name" value="AcylCo_DH/oxidase_C"/>
</dbReference>
<evidence type="ECO:0000256" key="5">
    <source>
        <dbReference type="ARBA" id="ARBA00023002"/>
    </source>
</evidence>
<dbReference type="InterPro" id="IPR009100">
    <property type="entry name" value="AcylCoA_DH/oxidase_NM_dom_sf"/>
</dbReference>
<evidence type="ECO:0000256" key="3">
    <source>
        <dbReference type="ARBA" id="ARBA00022630"/>
    </source>
</evidence>
<dbReference type="Gene3D" id="3.10.120.10">
    <property type="entry name" value="Cytochrome b5-like heme/steroid binding domain"/>
    <property type="match status" value="1"/>
</dbReference>
<keyword evidence="4" id="KW-0274">FAD</keyword>
<protein>
    <submittedName>
        <fullName evidence="7">Acyl-CoA dehydrogenase</fullName>
    </submittedName>
</protein>
<evidence type="ECO:0000313" key="8">
    <source>
        <dbReference type="Proteomes" id="UP000070544"/>
    </source>
</evidence>
<accession>A0A139A6L4</accession>
<dbReference type="SUPFAM" id="SSF55856">
    <property type="entry name" value="Cytochrome b5-like heme/steroid binding domain"/>
    <property type="match status" value="1"/>
</dbReference>